<keyword evidence="1" id="KW-0560">Oxidoreductase</keyword>
<dbReference type="InterPro" id="IPR006139">
    <property type="entry name" value="D-isomer_2_OHA_DH_cat_dom"/>
</dbReference>
<evidence type="ECO:0000313" key="4">
    <source>
        <dbReference type="Proteomes" id="UP001210211"/>
    </source>
</evidence>
<reference evidence="3 4" key="1">
    <citation type="journal article" date="2022" name="Cell">
        <title>Repeat-based holocentromeres influence genome architecture and karyotype evolution.</title>
        <authorList>
            <person name="Hofstatter P.G."/>
            <person name="Thangavel G."/>
            <person name="Lux T."/>
            <person name="Neumann P."/>
            <person name="Vondrak T."/>
            <person name="Novak P."/>
            <person name="Zhang M."/>
            <person name="Costa L."/>
            <person name="Castellani M."/>
            <person name="Scott A."/>
            <person name="Toegelov H."/>
            <person name="Fuchs J."/>
            <person name="Mata-Sucre Y."/>
            <person name="Dias Y."/>
            <person name="Vanzela A.L.L."/>
            <person name="Huettel B."/>
            <person name="Almeida C.C.S."/>
            <person name="Simkova H."/>
            <person name="Souza G."/>
            <person name="Pedrosa-Harand A."/>
            <person name="Macas J."/>
            <person name="Mayer K.F.X."/>
            <person name="Houben A."/>
            <person name="Marques A."/>
        </authorList>
    </citation>
    <scope>NUCLEOTIDE SEQUENCE [LARGE SCALE GENOMIC DNA]</scope>
    <source>
        <strain evidence="3">RhyTen1mFocal</strain>
    </source>
</reference>
<protein>
    <recommendedName>
        <fullName evidence="2">D-isomer specific 2-hydroxyacid dehydrogenase catalytic domain-containing protein</fullName>
    </recommendedName>
</protein>
<dbReference type="EMBL" id="JAMRDG010000001">
    <property type="protein sequence ID" value="KAJ3706176.1"/>
    <property type="molecule type" value="Genomic_DNA"/>
</dbReference>
<feature type="domain" description="D-isomer specific 2-hydroxyacid dehydrogenase catalytic" evidence="2">
    <location>
        <begin position="56"/>
        <end position="130"/>
    </location>
</feature>
<evidence type="ECO:0000256" key="1">
    <source>
        <dbReference type="ARBA" id="ARBA00023002"/>
    </source>
</evidence>
<dbReference type="Pfam" id="PF00389">
    <property type="entry name" value="2-Hacid_dh"/>
    <property type="match status" value="1"/>
</dbReference>
<organism evidence="3 4">
    <name type="scientific">Rhynchospora tenuis</name>
    <dbReference type="NCBI Taxonomy" id="198213"/>
    <lineage>
        <taxon>Eukaryota</taxon>
        <taxon>Viridiplantae</taxon>
        <taxon>Streptophyta</taxon>
        <taxon>Embryophyta</taxon>
        <taxon>Tracheophyta</taxon>
        <taxon>Spermatophyta</taxon>
        <taxon>Magnoliopsida</taxon>
        <taxon>Liliopsida</taxon>
        <taxon>Poales</taxon>
        <taxon>Cyperaceae</taxon>
        <taxon>Cyperoideae</taxon>
        <taxon>Rhynchosporeae</taxon>
        <taxon>Rhynchospora</taxon>
    </lineage>
</organism>
<gene>
    <name evidence="3" type="ORF">LUZ61_009881</name>
</gene>
<dbReference type="GO" id="GO:0016618">
    <property type="term" value="F:hydroxypyruvate reductase [NAD(P)H] activity"/>
    <property type="evidence" value="ECO:0007669"/>
    <property type="project" value="TreeGrafter"/>
</dbReference>
<dbReference type="GO" id="GO:0030267">
    <property type="term" value="F:glyoxylate reductase (NADPH) activity"/>
    <property type="evidence" value="ECO:0007669"/>
    <property type="project" value="TreeGrafter"/>
</dbReference>
<dbReference type="GO" id="GO:0005829">
    <property type="term" value="C:cytosol"/>
    <property type="evidence" value="ECO:0007669"/>
    <property type="project" value="TreeGrafter"/>
</dbReference>
<dbReference type="GO" id="GO:0051287">
    <property type="term" value="F:NAD binding"/>
    <property type="evidence" value="ECO:0007669"/>
    <property type="project" value="InterPro"/>
</dbReference>
<dbReference type="Gene3D" id="3.40.50.720">
    <property type="entry name" value="NAD(P)-binding Rossmann-like Domain"/>
    <property type="match status" value="2"/>
</dbReference>
<dbReference type="AlphaFoldDB" id="A0AAD5ZY23"/>
<keyword evidence="4" id="KW-1185">Reference proteome</keyword>
<dbReference type="PANTHER" id="PTHR10996">
    <property type="entry name" value="2-HYDROXYACID DEHYDROGENASE-RELATED"/>
    <property type="match status" value="1"/>
</dbReference>
<proteinExistence type="predicted"/>
<dbReference type="Proteomes" id="UP001210211">
    <property type="component" value="Unassembled WGS sequence"/>
</dbReference>
<comment type="caution">
    <text evidence="3">The sequence shown here is derived from an EMBL/GenBank/DDBJ whole genome shotgun (WGS) entry which is preliminary data.</text>
</comment>
<evidence type="ECO:0000259" key="2">
    <source>
        <dbReference type="Pfam" id="PF00389"/>
    </source>
</evidence>
<dbReference type="SUPFAM" id="SSF52283">
    <property type="entry name" value="Formate/glycerate dehydrogenase catalytic domain-like"/>
    <property type="match status" value="1"/>
</dbReference>
<evidence type="ECO:0000313" key="3">
    <source>
        <dbReference type="EMBL" id="KAJ3706176.1"/>
    </source>
</evidence>
<dbReference type="PANTHER" id="PTHR10996:SF179">
    <property type="entry name" value="D-ISOMER SPECIFIC 2-HYDROXYACID DEHYDROGENASE FAMILY PROTEIN-RELATED"/>
    <property type="match status" value="1"/>
</dbReference>
<name>A0AAD5ZY23_9POAL</name>
<dbReference type="InterPro" id="IPR050223">
    <property type="entry name" value="D-isomer_2-hydroxyacid_DH"/>
</dbReference>
<accession>A0AAD5ZY23</accession>
<sequence length="164" mass="17417">MNSSPSLTPAAISDKSPPSDLPRLLVLSPVPDAFSSPLSAKFTIVSPSSPLAASTEAVLVLGALNPVHPAFLDQYPSLKCVVTTSAGVNHIDMEACAQRGILVANGGEAFSKEVADYAVGLLIDVMRRITMSDRYVRDGSWVTHGDYPLGSKVIKFFWCNALIV</sequence>